<keyword evidence="6 10" id="KW-1133">Transmembrane helix</keyword>
<evidence type="ECO:0000256" key="5">
    <source>
        <dbReference type="ARBA" id="ARBA00022725"/>
    </source>
</evidence>
<accession>A0A2I4PHC6</accession>
<protein>
    <recommendedName>
        <fullName evidence="10">Odorant receptor</fullName>
    </recommendedName>
</protein>
<evidence type="ECO:0000256" key="8">
    <source>
        <dbReference type="ARBA" id="ARBA00023170"/>
    </source>
</evidence>
<proteinExistence type="evidence at transcript level"/>
<feature type="transmembrane region" description="Helical" evidence="10">
    <location>
        <begin position="46"/>
        <end position="66"/>
    </location>
</feature>
<feature type="transmembrane region" description="Helical" evidence="10">
    <location>
        <begin position="338"/>
        <end position="357"/>
    </location>
</feature>
<comment type="caution">
    <text evidence="10">Lacks conserved residue(s) required for the propagation of feature annotation.</text>
</comment>
<feature type="transmembrane region" description="Helical" evidence="10">
    <location>
        <begin position="301"/>
        <end position="326"/>
    </location>
</feature>
<evidence type="ECO:0000256" key="3">
    <source>
        <dbReference type="ARBA" id="ARBA00022606"/>
    </source>
</evidence>
<reference evidence="11" key="1">
    <citation type="submission" date="2016-01" db="EMBL/GenBank/DDBJ databases">
        <title>Candidate chemosensory genes identified in Adelphocoris lineolatus (Goeze) (Hemiptera: Miridae) by antennal transcriptome analysis.</title>
        <authorList>
            <person name="Xiao Y."/>
        </authorList>
    </citation>
    <scope>NUCLEOTIDE SEQUENCE</scope>
</reference>
<evidence type="ECO:0000256" key="7">
    <source>
        <dbReference type="ARBA" id="ARBA00023136"/>
    </source>
</evidence>
<sequence length="438" mass="50048">MEDSWLIRYFSAGTGRQEYERIQAVAIKEFTPLVVFVGVFLPTDRTVLLCIFGFTSILVYSFYTTIFTYTCIVATDDFVLWSEIIHHTSLMYLGVFIRTVFMLKAQDMFILTQDYVDGVYNYEEGYVDPIFQELKDKSRALQRKLIMLPLFIVAVTGMAIGLKPYLDYVNEVEPHPDLMKNGVNFNSLVPVVYPFENANTYQVLVMNCVLLYFALLVILTVIAADILFIRVSCRISLEIAILVESLNLIGKRARRLYARKYGLKPPSKKNEDWPLYQDCISTCLKENIVHHQNIIKFYESFSAIAAPAIGGGFFTCTIVLGLGMIVVNMDNVNISDQIAFTGTVFAEMMNAFMISWMSEKIGEQNYELYNAVYGLKWFKWRRDNKKLVITILDGTREPLFLNAFGLAKINMEAFGSVVNTAYSFLNLVNASETLEEKK</sequence>
<feature type="transmembrane region" description="Helical" evidence="10">
    <location>
        <begin position="209"/>
        <end position="229"/>
    </location>
</feature>
<dbReference type="AlphaFoldDB" id="A0A2I4PHC6"/>
<evidence type="ECO:0000256" key="2">
    <source>
        <dbReference type="ARBA" id="ARBA00022475"/>
    </source>
</evidence>
<evidence type="ECO:0000256" key="10">
    <source>
        <dbReference type="RuleBase" id="RU351113"/>
    </source>
</evidence>
<evidence type="ECO:0000256" key="1">
    <source>
        <dbReference type="ARBA" id="ARBA00004651"/>
    </source>
</evidence>
<name>A0A2I4PHC6_ADELI</name>
<comment type="subcellular location">
    <subcellularLocation>
        <location evidence="1 10">Cell membrane</location>
        <topology evidence="1 10">Multi-pass membrane protein</topology>
    </subcellularLocation>
</comment>
<dbReference type="PANTHER" id="PTHR21137">
    <property type="entry name" value="ODORANT RECEPTOR"/>
    <property type="match status" value="1"/>
</dbReference>
<keyword evidence="8 10" id="KW-0675">Receptor</keyword>
<dbReference type="Pfam" id="PF02949">
    <property type="entry name" value="7tm_6"/>
    <property type="match status" value="1"/>
</dbReference>
<keyword evidence="3 10" id="KW-0716">Sensory transduction</keyword>
<dbReference type="PANTHER" id="PTHR21137:SF35">
    <property type="entry name" value="ODORANT RECEPTOR 19A-RELATED"/>
    <property type="match status" value="1"/>
</dbReference>
<evidence type="ECO:0000313" key="11">
    <source>
        <dbReference type="EMBL" id="APZ81448.1"/>
    </source>
</evidence>
<keyword evidence="7 10" id="KW-0472">Membrane</keyword>
<organism evidence="11">
    <name type="scientific">Adelphocoris lineolatus</name>
    <name type="common">Alfalfa plant bug</name>
    <dbReference type="NCBI Taxonomy" id="236346"/>
    <lineage>
        <taxon>Eukaryota</taxon>
        <taxon>Metazoa</taxon>
        <taxon>Ecdysozoa</taxon>
        <taxon>Arthropoda</taxon>
        <taxon>Hexapoda</taxon>
        <taxon>Insecta</taxon>
        <taxon>Pterygota</taxon>
        <taxon>Neoptera</taxon>
        <taxon>Paraneoptera</taxon>
        <taxon>Hemiptera</taxon>
        <taxon>Heteroptera</taxon>
        <taxon>Panheteroptera</taxon>
        <taxon>Cimicomorpha</taxon>
        <taxon>Miridae</taxon>
        <taxon>Mirini</taxon>
        <taxon>Adelphocoris</taxon>
    </lineage>
</organism>
<evidence type="ECO:0000256" key="4">
    <source>
        <dbReference type="ARBA" id="ARBA00022692"/>
    </source>
</evidence>
<dbReference type="GO" id="GO:0005549">
    <property type="term" value="F:odorant binding"/>
    <property type="evidence" value="ECO:0007669"/>
    <property type="project" value="InterPro"/>
</dbReference>
<evidence type="ECO:0000256" key="9">
    <source>
        <dbReference type="ARBA" id="ARBA00023224"/>
    </source>
</evidence>
<dbReference type="EMBL" id="KU523626">
    <property type="protein sequence ID" value="APZ81448.1"/>
    <property type="molecule type" value="mRNA"/>
</dbReference>
<dbReference type="GO" id="GO:0007165">
    <property type="term" value="P:signal transduction"/>
    <property type="evidence" value="ECO:0007669"/>
    <property type="project" value="UniProtKB-KW"/>
</dbReference>
<dbReference type="GO" id="GO:0005886">
    <property type="term" value="C:plasma membrane"/>
    <property type="evidence" value="ECO:0007669"/>
    <property type="project" value="UniProtKB-SubCell"/>
</dbReference>
<evidence type="ECO:0000256" key="6">
    <source>
        <dbReference type="ARBA" id="ARBA00022989"/>
    </source>
</evidence>
<keyword evidence="2" id="KW-1003">Cell membrane</keyword>
<keyword evidence="5 10" id="KW-0552">Olfaction</keyword>
<dbReference type="GO" id="GO:0004984">
    <property type="term" value="F:olfactory receptor activity"/>
    <property type="evidence" value="ECO:0007669"/>
    <property type="project" value="InterPro"/>
</dbReference>
<feature type="transmembrane region" description="Helical" evidence="10">
    <location>
        <begin position="145"/>
        <end position="166"/>
    </location>
</feature>
<keyword evidence="9 10" id="KW-0807">Transducer</keyword>
<feature type="transmembrane region" description="Helical" evidence="10">
    <location>
        <begin position="78"/>
        <end position="101"/>
    </location>
</feature>
<comment type="similarity">
    <text evidence="10">Belongs to the insect chemoreceptor superfamily. Heteromeric odorant receptor channel (TC 1.A.69) family.</text>
</comment>
<dbReference type="InterPro" id="IPR004117">
    <property type="entry name" value="7tm6_olfct_rcpt"/>
</dbReference>
<keyword evidence="4 10" id="KW-0812">Transmembrane</keyword>